<organism evidence="11 12">
    <name type="scientific">Macleaya cordata</name>
    <name type="common">Five-seeded plume-poppy</name>
    <name type="synonym">Bocconia cordata</name>
    <dbReference type="NCBI Taxonomy" id="56857"/>
    <lineage>
        <taxon>Eukaryota</taxon>
        <taxon>Viridiplantae</taxon>
        <taxon>Streptophyta</taxon>
        <taxon>Embryophyta</taxon>
        <taxon>Tracheophyta</taxon>
        <taxon>Spermatophyta</taxon>
        <taxon>Magnoliopsida</taxon>
        <taxon>Ranunculales</taxon>
        <taxon>Papaveraceae</taxon>
        <taxon>Papaveroideae</taxon>
        <taxon>Macleaya</taxon>
    </lineage>
</organism>
<dbReference type="Proteomes" id="UP000195402">
    <property type="component" value="Unassembled WGS sequence"/>
</dbReference>
<dbReference type="SUPFAM" id="SSF57667">
    <property type="entry name" value="beta-beta-alpha zinc fingers"/>
    <property type="match status" value="1"/>
</dbReference>
<evidence type="ECO:0000256" key="9">
    <source>
        <dbReference type="SAM" id="MobiDB-lite"/>
    </source>
</evidence>
<evidence type="ECO:0000256" key="1">
    <source>
        <dbReference type="ARBA" id="ARBA00004123"/>
    </source>
</evidence>
<dbReference type="GO" id="GO:0008270">
    <property type="term" value="F:zinc ion binding"/>
    <property type="evidence" value="ECO:0007669"/>
    <property type="project" value="UniProtKB-KW"/>
</dbReference>
<evidence type="ECO:0000313" key="11">
    <source>
        <dbReference type="EMBL" id="OVA15580.1"/>
    </source>
</evidence>
<accession>A0A200QYU9</accession>
<evidence type="ECO:0000256" key="3">
    <source>
        <dbReference type="ARBA" id="ARBA00022771"/>
    </source>
</evidence>
<dbReference type="OMA" id="ANNWEER"/>
<sequence length="344" mass="38480">MSTGSTATTTTTTGVIEQARYWMWMMKRKLGEKPYVHSNYSSAATCFKEDDSNWEEQAFAEDSAGPLGGFIWPPRSYSCSFCGREFRSAQALGGHMNVHRRDRARLKESPMTTSPENRNHRQHHDHPHQNHHQKPYTTVGLQQYSSSSSSHDDDDRVCTVLYNSNPSIVSLTLPTQKICKETSLVSLSCSSPTIVHEEKQKAAGSSLLSLDLPCSDPVAVSRVLSSTSTTTPTTTDHVSPSKLKNSRAHDQIGLIHQASKEDNIGRPGLALVSLYPNRPTGLSNSNEEKYIKRRRRDVSLPLSLKKGSVEHHDHDQWYHCFHKVNGLNPSSMEELDLELRLGAR</sequence>
<keyword evidence="3 8" id="KW-0863">Zinc-finger</keyword>
<keyword evidence="2" id="KW-0479">Metal-binding</keyword>
<keyword evidence="12" id="KW-1185">Reference proteome</keyword>
<dbReference type="InParanoid" id="A0A200QYU9"/>
<dbReference type="PROSITE" id="PS50157">
    <property type="entry name" value="ZINC_FINGER_C2H2_2"/>
    <property type="match status" value="1"/>
</dbReference>
<comment type="subcellular location">
    <subcellularLocation>
        <location evidence="1">Nucleus</location>
    </subcellularLocation>
</comment>
<keyword evidence="4" id="KW-0862">Zinc</keyword>
<keyword evidence="5" id="KW-0805">Transcription regulation</keyword>
<dbReference type="SMART" id="SM00355">
    <property type="entry name" value="ZnF_C2H2"/>
    <property type="match status" value="1"/>
</dbReference>
<dbReference type="InterPro" id="IPR036236">
    <property type="entry name" value="Znf_C2H2_sf"/>
</dbReference>
<dbReference type="Pfam" id="PF13912">
    <property type="entry name" value="zf-C2H2_6"/>
    <property type="match status" value="1"/>
</dbReference>
<dbReference type="InterPro" id="IPR013087">
    <property type="entry name" value="Znf_C2H2_type"/>
</dbReference>
<feature type="region of interest" description="Disordered" evidence="9">
    <location>
        <begin position="225"/>
        <end position="247"/>
    </location>
</feature>
<evidence type="ECO:0000256" key="5">
    <source>
        <dbReference type="ARBA" id="ARBA00023015"/>
    </source>
</evidence>
<evidence type="ECO:0000256" key="6">
    <source>
        <dbReference type="ARBA" id="ARBA00023163"/>
    </source>
</evidence>
<evidence type="ECO:0000256" key="8">
    <source>
        <dbReference type="PROSITE-ProRule" id="PRU00042"/>
    </source>
</evidence>
<feature type="compositionally biased region" description="Low complexity" evidence="9">
    <location>
        <begin position="225"/>
        <end position="235"/>
    </location>
</feature>
<dbReference type="STRING" id="56857.A0A200QYU9"/>
<comment type="caution">
    <text evidence="11">The sequence shown here is derived from an EMBL/GenBank/DDBJ whole genome shotgun (WGS) entry which is preliminary data.</text>
</comment>
<proteinExistence type="predicted"/>
<keyword evidence="6" id="KW-0804">Transcription</keyword>
<evidence type="ECO:0000256" key="4">
    <source>
        <dbReference type="ARBA" id="ARBA00022833"/>
    </source>
</evidence>
<reference evidence="11 12" key="1">
    <citation type="journal article" date="2017" name="Mol. Plant">
        <title>The Genome of Medicinal Plant Macleaya cordata Provides New Insights into Benzylisoquinoline Alkaloids Metabolism.</title>
        <authorList>
            <person name="Liu X."/>
            <person name="Liu Y."/>
            <person name="Huang P."/>
            <person name="Ma Y."/>
            <person name="Qing Z."/>
            <person name="Tang Q."/>
            <person name="Cao H."/>
            <person name="Cheng P."/>
            <person name="Zheng Y."/>
            <person name="Yuan Z."/>
            <person name="Zhou Y."/>
            <person name="Liu J."/>
            <person name="Tang Z."/>
            <person name="Zhuo Y."/>
            <person name="Zhang Y."/>
            <person name="Yu L."/>
            <person name="Huang J."/>
            <person name="Yang P."/>
            <person name="Peng Q."/>
            <person name="Zhang J."/>
            <person name="Jiang W."/>
            <person name="Zhang Z."/>
            <person name="Lin K."/>
            <person name="Ro D.K."/>
            <person name="Chen X."/>
            <person name="Xiong X."/>
            <person name="Shang Y."/>
            <person name="Huang S."/>
            <person name="Zeng J."/>
        </authorList>
    </citation>
    <scope>NUCLEOTIDE SEQUENCE [LARGE SCALE GENOMIC DNA]</scope>
    <source>
        <strain evidence="12">cv. BLH2017</strain>
        <tissue evidence="11">Root</tissue>
    </source>
</reference>
<feature type="domain" description="C2H2-type" evidence="10">
    <location>
        <begin position="77"/>
        <end position="104"/>
    </location>
</feature>
<dbReference type="OrthoDB" id="1708403at2759"/>
<dbReference type="GO" id="GO:0005634">
    <property type="term" value="C:nucleus"/>
    <property type="evidence" value="ECO:0007669"/>
    <property type="project" value="UniProtKB-SubCell"/>
</dbReference>
<dbReference type="PANTHER" id="PTHR45801">
    <property type="entry name" value="OS07G0101800 PROTEIN"/>
    <property type="match status" value="1"/>
</dbReference>
<evidence type="ECO:0000259" key="10">
    <source>
        <dbReference type="PROSITE" id="PS50157"/>
    </source>
</evidence>
<evidence type="ECO:0000256" key="2">
    <source>
        <dbReference type="ARBA" id="ARBA00022723"/>
    </source>
</evidence>
<dbReference type="EMBL" id="MVGT01000753">
    <property type="protein sequence ID" value="OVA15580.1"/>
    <property type="molecule type" value="Genomic_DNA"/>
</dbReference>
<dbReference type="PANTHER" id="PTHR45801:SF5">
    <property type="entry name" value="OS05G0286100 PROTEIN"/>
    <property type="match status" value="1"/>
</dbReference>
<gene>
    <name evidence="11" type="ORF">BVC80_9033g52</name>
</gene>
<dbReference type="AlphaFoldDB" id="A0A200QYU9"/>
<evidence type="ECO:0000256" key="7">
    <source>
        <dbReference type="ARBA" id="ARBA00023242"/>
    </source>
</evidence>
<keyword evidence="7" id="KW-0539">Nucleus</keyword>
<dbReference type="PROSITE" id="PS00028">
    <property type="entry name" value="ZINC_FINGER_C2H2_1"/>
    <property type="match status" value="1"/>
</dbReference>
<feature type="region of interest" description="Disordered" evidence="9">
    <location>
        <begin position="93"/>
        <end position="134"/>
    </location>
</feature>
<protein>
    <submittedName>
        <fullName evidence="11">Zinc finger protein</fullName>
    </submittedName>
</protein>
<dbReference type="InterPro" id="IPR052426">
    <property type="entry name" value="Plant_dev_regulator"/>
</dbReference>
<name>A0A200QYU9_MACCD</name>
<feature type="compositionally biased region" description="Basic residues" evidence="9">
    <location>
        <begin position="120"/>
        <end position="134"/>
    </location>
</feature>
<evidence type="ECO:0000313" key="12">
    <source>
        <dbReference type="Proteomes" id="UP000195402"/>
    </source>
</evidence>